<gene>
    <name evidence="7" type="primary">smc</name>
    <name evidence="11" type="ORF">HMPREF9233_00235</name>
</gene>
<keyword evidence="12" id="KW-1185">Reference proteome</keyword>
<dbReference type="eggNOG" id="COG1196">
    <property type="taxonomic scope" value="Bacteria"/>
</dbReference>
<organism evidence="11 12">
    <name type="scientific">Actinobaculum massiliense ACS-171-V-Col2</name>
    <dbReference type="NCBI Taxonomy" id="883066"/>
    <lineage>
        <taxon>Bacteria</taxon>
        <taxon>Bacillati</taxon>
        <taxon>Actinomycetota</taxon>
        <taxon>Actinomycetes</taxon>
        <taxon>Actinomycetales</taxon>
        <taxon>Actinomycetaceae</taxon>
        <taxon>Actinobaculum</taxon>
    </lineage>
</organism>
<feature type="coiled-coil region" evidence="7">
    <location>
        <begin position="753"/>
        <end position="857"/>
    </location>
</feature>
<keyword evidence="3 7" id="KW-0547">Nucleotide-binding</keyword>
<name>K9EYQ6_9ACTO</name>
<dbReference type="STRING" id="202789.GCA_001457435_00308"/>
<comment type="domain">
    <text evidence="7">Contains large globular domains required for ATP hydrolysis at each terminus and a third globular domain forming a flexible hinge near the middle of the molecule. These domains are separated by coiled-coil structures.</text>
</comment>
<dbReference type="GO" id="GO:0005737">
    <property type="term" value="C:cytoplasm"/>
    <property type="evidence" value="ECO:0007669"/>
    <property type="project" value="UniProtKB-SubCell"/>
</dbReference>
<dbReference type="InterPro" id="IPR036277">
    <property type="entry name" value="SMC_hinge_sf"/>
</dbReference>
<dbReference type="InterPro" id="IPR010935">
    <property type="entry name" value="SMC_hinge"/>
</dbReference>
<evidence type="ECO:0000256" key="6">
    <source>
        <dbReference type="ARBA" id="ARBA00023125"/>
    </source>
</evidence>
<dbReference type="InterPro" id="IPR011890">
    <property type="entry name" value="SMC_prok"/>
</dbReference>
<dbReference type="GO" id="GO:0005694">
    <property type="term" value="C:chromosome"/>
    <property type="evidence" value="ECO:0007669"/>
    <property type="project" value="InterPro"/>
</dbReference>
<keyword evidence="5 7" id="KW-0175">Coiled coil</keyword>
<evidence type="ECO:0000256" key="5">
    <source>
        <dbReference type="ARBA" id="ARBA00023054"/>
    </source>
</evidence>
<keyword evidence="4 7" id="KW-0067">ATP-binding</keyword>
<evidence type="ECO:0000256" key="3">
    <source>
        <dbReference type="ARBA" id="ARBA00022741"/>
    </source>
</evidence>
<dbReference type="FunFam" id="3.40.50.300:FF:000901">
    <property type="entry name" value="Chromosome partition protein Smc"/>
    <property type="match status" value="1"/>
</dbReference>
<evidence type="ECO:0000256" key="1">
    <source>
        <dbReference type="ARBA" id="ARBA00004496"/>
    </source>
</evidence>
<comment type="caution">
    <text evidence="11">The sequence shown here is derived from an EMBL/GenBank/DDBJ whole genome shotgun (WGS) entry which is preliminary data.</text>
</comment>
<dbReference type="HAMAP" id="MF_01894">
    <property type="entry name" value="Smc_prok"/>
    <property type="match status" value="1"/>
</dbReference>
<feature type="compositionally biased region" description="Basic and acidic residues" evidence="8">
    <location>
        <begin position="315"/>
        <end position="338"/>
    </location>
</feature>
<dbReference type="GO" id="GO:0003677">
    <property type="term" value="F:DNA binding"/>
    <property type="evidence" value="ECO:0007669"/>
    <property type="project" value="UniProtKB-UniRule"/>
</dbReference>
<comment type="function">
    <text evidence="7">Required for chromosome condensation and partitioning.</text>
</comment>
<dbReference type="PATRIC" id="fig|883066.3.peg.238"/>
<feature type="binding site" evidence="7">
    <location>
        <begin position="25"/>
        <end position="32"/>
    </location>
    <ligand>
        <name>ATP</name>
        <dbReference type="ChEBI" id="CHEBI:30616"/>
    </ligand>
</feature>
<feature type="coiled-coil region" evidence="7">
    <location>
        <begin position="669"/>
        <end position="717"/>
    </location>
</feature>
<evidence type="ECO:0000256" key="4">
    <source>
        <dbReference type="ARBA" id="ARBA00022840"/>
    </source>
</evidence>
<evidence type="ECO:0000313" key="11">
    <source>
        <dbReference type="EMBL" id="EKU96147.1"/>
    </source>
</evidence>
<feature type="domain" description="SMC hinge" evidence="10">
    <location>
        <begin position="502"/>
        <end position="638"/>
    </location>
</feature>
<evidence type="ECO:0000259" key="10">
    <source>
        <dbReference type="Pfam" id="PF06470"/>
    </source>
</evidence>
<dbReference type="InterPro" id="IPR003395">
    <property type="entry name" value="RecF/RecN/SMC_N"/>
</dbReference>
<dbReference type="GO" id="GO:0005524">
    <property type="term" value="F:ATP binding"/>
    <property type="evidence" value="ECO:0007669"/>
    <property type="project" value="UniProtKB-UniRule"/>
</dbReference>
<feature type="domain" description="RecF/RecN/SMC N-terminal" evidence="9">
    <location>
        <begin position="2"/>
        <end position="1180"/>
    </location>
</feature>
<evidence type="ECO:0000256" key="2">
    <source>
        <dbReference type="ARBA" id="ARBA00022490"/>
    </source>
</evidence>
<dbReference type="PIRSF" id="PIRSF005719">
    <property type="entry name" value="SMC"/>
    <property type="match status" value="1"/>
</dbReference>
<dbReference type="AlphaFoldDB" id="K9EYQ6"/>
<dbReference type="Gene3D" id="3.40.50.300">
    <property type="entry name" value="P-loop containing nucleotide triphosphate hydrolases"/>
    <property type="match status" value="2"/>
</dbReference>
<dbReference type="NCBIfam" id="TIGR02168">
    <property type="entry name" value="SMC_prok_B"/>
    <property type="match status" value="1"/>
</dbReference>
<evidence type="ECO:0000256" key="7">
    <source>
        <dbReference type="HAMAP-Rule" id="MF_01894"/>
    </source>
</evidence>
<comment type="subcellular location">
    <subcellularLocation>
        <location evidence="1 7">Cytoplasm</location>
    </subcellularLocation>
</comment>
<dbReference type="InterPro" id="IPR027417">
    <property type="entry name" value="P-loop_NTPase"/>
</dbReference>
<dbReference type="InterPro" id="IPR024704">
    <property type="entry name" value="SMC"/>
</dbReference>
<dbReference type="Gene3D" id="6.10.140.1720">
    <property type="match status" value="1"/>
</dbReference>
<keyword evidence="6 7" id="KW-0238">DNA-binding</keyword>
<dbReference type="SUPFAM" id="SSF75553">
    <property type="entry name" value="Smc hinge domain"/>
    <property type="match status" value="1"/>
</dbReference>
<reference evidence="11 12" key="1">
    <citation type="submission" date="2012-09" db="EMBL/GenBank/DDBJ databases">
        <title>The Genome Sequence of Actinobaculum massiliae ACS-171-V-COL2.</title>
        <authorList>
            <consortium name="The Broad Institute Genome Sequencing Platform"/>
            <person name="Earl A."/>
            <person name="Ward D."/>
            <person name="Feldgarden M."/>
            <person name="Gevers D."/>
            <person name="Saerens B."/>
            <person name="Vaneechoutte M."/>
            <person name="Walker B."/>
            <person name="Young S.K."/>
            <person name="Zeng Q."/>
            <person name="Gargeya S."/>
            <person name="Fitzgerald M."/>
            <person name="Haas B."/>
            <person name="Abouelleil A."/>
            <person name="Alvarado L."/>
            <person name="Arachchi H.M."/>
            <person name="Berlin A."/>
            <person name="Chapman S.B."/>
            <person name="Goldberg J."/>
            <person name="Griggs A."/>
            <person name="Gujja S."/>
            <person name="Hansen M."/>
            <person name="Howarth C."/>
            <person name="Imamovic A."/>
            <person name="Larimer J."/>
            <person name="McCowen C."/>
            <person name="Montmayeur A."/>
            <person name="Murphy C."/>
            <person name="Neiman D."/>
            <person name="Pearson M."/>
            <person name="Priest M."/>
            <person name="Roberts A."/>
            <person name="Saif S."/>
            <person name="Shea T."/>
            <person name="Sisk P."/>
            <person name="Sykes S."/>
            <person name="Wortman J."/>
            <person name="Nusbaum C."/>
            <person name="Birren B."/>
        </authorList>
    </citation>
    <scope>NUCLEOTIDE SEQUENCE [LARGE SCALE GENOMIC DNA]</scope>
    <source>
        <strain evidence="12">ACS-171-V-Col2</strain>
    </source>
</reference>
<sequence length="1206" mass="130645">MRGFKSFATSTSMRFEPGVNAIVGPNGSGKSNVVDALAWVMGEQGAKNLRGGNMADVIFAGTAKRPALGRAEVSLTIDNSDGALPIDYTEVTITRRLFRNGGSEYEINGTSARLLDIQELLSDTGMGREMHVIIGQGRLDQVLTATPEDRRGIIEEAAGVLKHRRRKEKALRKLENMKASFTRVEDLAAELRRQLGPLAKQADAARRSQIIQATERDAKCRLLADDLAQQSARMESGLADGAKLEEMRAENRAQTARVRDELAAAEENAAALSPRARLLTDQWQQAGSLQERFRSLIQLAEERQRSLRAAGHTGQRGEDPAETRRRAKAARAEEEKLEAQASQARDALTEAIQAREEAEETERSADKEYATINRIVADRREDSARLAGKINAVRSRLEALEDERTRVIKEKESAATRAKDAALDVSGVEDDLAVSSSGDDSLAAAHEESARYLSEVRTAEGAARAALTASREKVASLKATVETLELSLAPEDATAWALERAAGLARDAVTVEAGWEGAAEAALGGAATGVVVETLADAVDLLREASESNAGLVDITIAAPTADAPGSANEAGSTASGWQRETAAARDAALDAAFAAVKPEAAVRAREAIRLEGLAADSLGQFLAGTALAADLVTARALLEAGAPRVVTAGGADLSAWHARGGEVSAASVLARQARYEEAREALEAAEEAADDAAVELQEAQVELESARAENEKTGAELNARDSQLAAQTAQLGALRQTLAATRAEESRAAERLATIEEDIRGRQEKLAELQARENAQETDPQDLAAKLEELAAAKADAAAAAKRARHQETETRLALRTKEERFRAIVGKADALERNAQAAEERIEREARAAERRREAEAIAQNVETLARRALGVTGELHRRVEEERAGAEAARSEADSHLARLRRQIDEFSARGRELDDTSHRRELVAAEQRLRYQQLAQKAADELGVEAETLIEEFGPHNLVPTADGEVAYVREEQEQRLAKAQRQLARLGKINPLALEEHAALEERQKYLSDQLADLKKTRADLLDIVQDIDARVEMIMTSALEDVAEKFTEVFATLFPGGEGRLVLTDPADVLTTGVEIEARPPGKRVKRLSLLSGGERSLTAIAFLVATFMARPSPFYVMDEVEAALDDVNLSRLLEIFRMLQKNSQLLIITHQKRTMEVADTLYGISMREDGVSTVVSQRMAEVLPRTTAEERSGTTAKRT</sequence>
<feature type="region of interest" description="Disordered" evidence="8">
    <location>
        <begin position="305"/>
        <end position="344"/>
    </location>
</feature>
<dbReference type="Proteomes" id="UP000009888">
    <property type="component" value="Unassembled WGS sequence"/>
</dbReference>
<evidence type="ECO:0000256" key="8">
    <source>
        <dbReference type="SAM" id="MobiDB-lite"/>
    </source>
</evidence>
<feature type="coiled-coil region" evidence="7">
    <location>
        <begin position="160"/>
        <end position="194"/>
    </location>
</feature>
<dbReference type="PANTHER" id="PTHR43977">
    <property type="entry name" value="STRUCTURAL MAINTENANCE OF CHROMOSOMES PROTEIN 3"/>
    <property type="match status" value="1"/>
</dbReference>
<dbReference type="Pfam" id="PF02463">
    <property type="entry name" value="SMC_N"/>
    <property type="match status" value="1"/>
</dbReference>
<accession>K9EYQ6</accession>
<dbReference type="GO" id="GO:0007062">
    <property type="term" value="P:sister chromatid cohesion"/>
    <property type="evidence" value="ECO:0007669"/>
    <property type="project" value="InterPro"/>
</dbReference>
<evidence type="ECO:0000313" key="12">
    <source>
        <dbReference type="Proteomes" id="UP000009888"/>
    </source>
</evidence>
<dbReference type="SUPFAM" id="SSF52540">
    <property type="entry name" value="P-loop containing nucleoside triphosphate hydrolases"/>
    <property type="match status" value="1"/>
</dbReference>
<dbReference type="GO" id="GO:0030261">
    <property type="term" value="P:chromosome condensation"/>
    <property type="evidence" value="ECO:0007669"/>
    <property type="project" value="InterPro"/>
</dbReference>
<feature type="coiled-coil region" evidence="7">
    <location>
        <begin position="893"/>
        <end position="920"/>
    </location>
</feature>
<dbReference type="GO" id="GO:0006260">
    <property type="term" value="P:DNA replication"/>
    <property type="evidence" value="ECO:0007669"/>
    <property type="project" value="UniProtKB-UniRule"/>
</dbReference>
<evidence type="ECO:0000259" key="9">
    <source>
        <dbReference type="Pfam" id="PF02463"/>
    </source>
</evidence>
<feature type="coiled-coil region" evidence="7">
    <location>
        <begin position="974"/>
        <end position="1022"/>
    </location>
</feature>
<proteinExistence type="inferred from homology"/>
<comment type="subunit">
    <text evidence="7">Homodimer.</text>
</comment>
<keyword evidence="2 7" id="KW-0963">Cytoplasm</keyword>
<dbReference type="GO" id="GO:0007059">
    <property type="term" value="P:chromosome segregation"/>
    <property type="evidence" value="ECO:0007669"/>
    <property type="project" value="UniProtKB-UniRule"/>
</dbReference>
<dbReference type="EMBL" id="AGWL01000001">
    <property type="protein sequence ID" value="EKU96147.1"/>
    <property type="molecule type" value="Genomic_DNA"/>
</dbReference>
<dbReference type="GO" id="GO:0016887">
    <property type="term" value="F:ATP hydrolysis activity"/>
    <property type="evidence" value="ECO:0007669"/>
    <property type="project" value="InterPro"/>
</dbReference>
<dbReference type="HOGENOM" id="CLU_001042_2_0_11"/>
<dbReference type="Pfam" id="PF06470">
    <property type="entry name" value="SMC_hinge"/>
    <property type="match status" value="1"/>
</dbReference>
<comment type="similarity">
    <text evidence="7">Belongs to the SMC family.</text>
</comment>
<protein>
    <recommendedName>
        <fullName evidence="7">Chromosome partition protein Smc</fullName>
    </recommendedName>
</protein>
<dbReference type="FunFam" id="3.40.50.300:FF:000984">
    <property type="entry name" value="Chromosome partition protein Smc"/>
    <property type="match status" value="1"/>
</dbReference>